<dbReference type="Proteomes" id="UP000501094">
    <property type="component" value="Chromosome"/>
</dbReference>
<evidence type="ECO:0000313" key="2">
    <source>
        <dbReference type="Proteomes" id="UP000501094"/>
    </source>
</evidence>
<dbReference type="AlphaFoldDB" id="A0A6H1Q456"/>
<reference evidence="1 2" key="1">
    <citation type="journal article" date="2020" name="Nat. Microbiol.">
        <title>Lysogenic host-virus interactions in SAR11 marine bacteria.</title>
        <authorList>
            <person name="Morris R.M."/>
            <person name="Cain K.R."/>
            <person name="Hvorecny K.L."/>
            <person name="Kollman J.M."/>
        </authorList>
    </citation>
    <scope>NUCLEOTIDE SEQUENCE [LARGE SCALE GENOMIC DNA]</scope>
    <source>
        <strain evidence="1 2">NP1</strain>
    </source>
</reference>
<name>A0A6H1Q456_9PROT</name>
<sequence length="746" mass="77024">MTISTTTIKNSYNGNGSTTAFNYTFKISAESEMQVIIRSSAGTETIKTLSSHYTISNVGNAGGGAVTFQSGHIPASGETVILRRVTAQTQAMDLIDNDPMSADTIETAHDKSIAIAQELQEQIDRSLKLSRTNTMTSTEFTIDATNRAGKVLGFDNTGELSVTNEIGINKGNWSASTAYANRDIVKDTSTNNIFMANTVHTSSGSQPLTTNTDSAKWDLLVDAASATTASTSATNSASAASASASTASTQAGISTTKAGESAASAASALSDKNDATTAKNAAVVAQTAAEAALDTFDDRFLGAKSSDPSVDNDGASLVDGAIYFDTTNDIMKVYDLTNTQWRQLTLTSTNQAHVNVVSGIQAAVTGVNNISAAVSSVNSNSSNINTLAGVSGLASLAAASGAVTNVNNNLTSVNNFAEVYRISANAPTSSLNNGDLWYDSTANKLKIYDGSSFALAGSSVNGTTARFKYTATANQTTFSGSDANSNTLAYDVAGGVLFADIYLNGIKLVAGTDVTATNGTSVVLATGASVNDVLEIVTFGTFSLSNIAANDLTDVSTSGVSDGQVLVYNSGNSRFQPGSASSAEVYGFKKSFVGSTLVKTVTVVSVGGANKYFIDGVQQDTLELYEGNTYVFNYPSAHPFKFSTTSNGTHASGSEYTTGVTHNSSTQVTIVVATGAPTLYYYCSSHSNMGGTANTPTPGPNNLQVTTTNKGADNIDSSTYASFDDVLFSASGFTFSISNGILIATI</sequence>
<protein>
    <submittedName>
        <fullName evidence="1">Tail fiber</fullName>
    </submittedName>
</protein>
<gene>
    <name evidence="1" type="ORF">E5R92_07275</name>
</gene>
<dbReference type="EMBL" id="CP038852">
    <property type="protein sequence ID" value="QIZ21581.1"/>
    <property type="molecule type" value="Genomic_DNA"/>
</dbReference>
<organism evidence="1 2">
    <name type="scientific">Candidatus Pelagibacter giovannonii</name>
    <dbReference type="NCBI Taxonomy" id="2563896"/>
    <lineage>
        <taxon>Bacteria</taxon>
        <taxon>Pseudomonadati</taxon>
        <taxon>Pseudomonadota</taxon>
        <taxon>Alphaproteobacteria</taxon>
        <taxon>Candidatus Pelagibacterales</taxon>
        <taxon>Candidatus Pelagibacteraceae</taxon>
        <taxon>Candidatus Pelagibacter</taxon>
    </lineage>
</organism>
<proteinExistence type="predicted"/>
<evidence type="ECO:0000313" key="1">
    <source>
        <dbReference type="EMBL" id="QIZ21581.1"/>
    </source>
</evidence>
<keyword evidence="2" id="KW-1185">Reference proteome</keyword>
<dbReference type="KEGG" id="peg:E5R92_07275"/>
<dbReference type="RefSeq" id="WP_168607439.1">
    <property type="nucleotide sequence ID" value="NZ_CP038852.1"/>
</dbReference>
<accession>A0A6H1Q456</accession>